<dbReference type="EMBL" id="JANTQA010000063">
    <property type="protein sequence ID" value="KAJ3426760.1"/>
    <property type="molecule type" value="Genomic_DNA"/>
</dbReference>
<evidence type="ECO:0000313" key="3">
    <source>
        <dbReference type="Proteomes" id="UP001146793"/>
    </source>
</evidence>
<keyword evidence="1" id="KW-0472">Membrane</keyword>
<comment type="caution">
    <text evidence="2">The sequence shown here is derived from an EMBL/GenBank/DDBJ whole genome shotgun (WGS) entry which is preliminary data.</text>
</comment>
<dbReference type="AlphaFoldDB" id="A0AAV7YFG5"/>
<protein>
    <submittedName>
        <fullName evidence="2">5'-adenylylsulfate reductase-like</fullName>
    </submittedName>
</protein>
<accession>A0AAV7YFG5</accession>
<feature type="transmembrane region" description="Helical" evidence="1">
    <location>
        <begin position="135"/>
        <end position="158"/>
    </location>
</feature>
<gene>
    <name evidence="2" type="ORF">M0812_26328</name>
</gene>
<dbReference type="Proteomes" id="UP001146793">
    <property type="component" value="Unassembled WGS sequence"/>
</dbReference>
<keyword evidence="1" id="KW-1133">Transmembrane helix</keyword>
<keyword evidence="1" id="KW-0812">Transmembrane</keyword>
<reference evidence="2" key="1">
    <citation type="submission" date="2022-08" db="EMBL/GenBank/DDBJ databases">
        <title>Novel sulphate-reducing endosymbionts in the free-living metamonad Anaeramoeba.</title>
        <authorList>
            <person name="Jerlstrom-Hultqvist J."/>
            <person name="Cepicka I."/>
            <person name="Gallot-Lavallee L."/>
            <person name="Salas-Leiva D."/>
            <person name="Curtis B.A."/>
            <person name="Zahonova K."/>
            <person name="Pipaliya S."/>
            <person name="Dacks J."/>
            <person name="Roger A.J."/>
        </authorList>
    </citation>
    <scope>NUCLEOTIDE SEQUENCE</scope>
    <source>
        <strain evidence="2">Busselton2</strain>
    </source>
</reference>
<proteinExistence type="predicted"/>
<sequence>MLISTEGQQKTIIQVSSEKEFEDLYSNYEGWLLISFIPTFEIKTPKYENLIIDLNLMFPQIKIISSSTPFKKYQIEGFPSWALFHSFQLQEKKLGSKSIGELSNFLSKTTNIEPNQIADSHEFHREENSGRIRGYIIFILVVAACGFLAMSDACIMFFSNKTHDNDKIEAQKYMKKKKKSNEKKKE</sequence>
<dbReference type="InterPro" id="IPR036249">
    <property type="entry name" value="Thioredoxin-like_sf"/>
</dbReference>
<evidence type="ECO:0000313" key="2">
    <source>
        <dbReference type="EMBL" id="KAJ3426760.1"/>
    </source>
</evidence>
<dbReference type="SUPFAM" id="SSF52833">
    <property type="entry name" value="Thioredoxin-like"/>
    <property type="match status" value="1"/>
</dbReference>
<evidence type="ECO:0000256" key="1">
    <source>
        <dbReference type="SAM" id="Phobius"/>
    </source>
</evidence>
<organism evidence="2 3">
    <name type="scientific">Anaeramoeba flamelloides</name>
    <dbReference type="NCBI Taxonomy" id="1746091"/>
    <lineage>
        <taxon>Eukaryota</taxon>
        <taxon>Metamonada</taxon>
        <taxon>Anaeramoebidae</taxon>
        <taxon>Anaeramoeba</taxon>
    </lineage>
</organism>
<name>A0AAV7YFG5_9EUKA</name>